<dbReference type="InterPro" id="IPR052163">
    <property type="entry name" value="DGC-Regulatory_Protein"/>
</dbReference>
<sequence length="315" mass="35889">MREFLERANAENLSYRDLHIILDALPIPLSWATVPDGKIQFVNRAFVTLFGYPEDAFATVEDWIENAYVRHDDRIEARKQWKSLWTAKSSGISEIDSFEIEVRCSYGDIRTVQHRGMLLHEINIAIATFDDISERKIMEEKLHRFAFEDTLTGLANRRMLQKFWNERLASVESSQRISGLLLIDLDGFKAINDRFGHDAGDDVLVAVAKRLRKNVRIEDLVCRLGGDEFVVLIHENASHERIPQICWRIEASLARPIRGGKGSYTVAASIGASLFPQDGQDLMELLKRADEALYRVKREAKGGWQSFATPAASVR</sequence>
<evidence type="ECO:0000313" key="3">
    <source>
        <dbReference type="Proteomes" id="UP000473658"/>
    </source>
</evidence>
<organism evidence="2 3">
    <name type="scientific">Rhizobium rhizogenes</name>
    <name type="common">Agrobacterium rhizogenes</name>
    <dbReference type="NCBI Taxonomy" id="359"/>
    <lineage>
        <taxon>Bacteria</taxon>
        <taxon>Pseudomonadati</taxon>
        <taxon>Pseudomonadota</taxon>
        <taxon>Alphaproteobacteria</taxon>
        <taxon>Hyphomicrobiales</taxon>
        <taxon>Rhizobiaceae</taxon>
        <taxon>Rhizobium/Agrobacterium group</taxon>
        <taxon>Rhizobium</taxon>
    </lineage>
</organism>
<evidence type="ECO:0000259" key="1">
    <source>
        <dbReference type="PROSITE" id="PS50887"/>
    </source>
</evidence>
<dbReference type="FunFam" id="3.30.70.270:FF:000001">
    <property type="entry name" value="Diguanylate cyclase domain protein"/>
    <property type="match status" value="1"/>
</dbReference>
<dbReference type="Pfam" id="PF13188">
    <property type="entry name" value="PAS_8"/>
    <property type="match status" value="1"/>
</dbReference>
<dbReference type="PANTHER" id="PTHR46663">
    <property type="entry name" value="DIGUANYLATE CYCLASE DGCT-RELATED"/>
    <property type="match status" value="1"/>
</dbReference>
<dbReference type="InterPro" id="IPR043128">
    <property type="entry name" value="Rev_trsase/Diguanyl_cyclase"/>
</dbReference>
<reference evidence="2 3" key="1">
    <citation type="submission" date="2018-08" db="EMBL/GenBank/DDBJ databases">
        <title>Crown Gall in kiwifruit.</title>
        <authorList>
            <person name="Visnovsky S.B."/>
            <person name="Pitman A.R."/>
        </authorList>
    </citation>
    <scope>NUCLEOTIDE SEQUENCE [LARGE SCALE GENOMIC DNA]</scope>
    <source>
        <strain evidence="2 3">SBV_302_78_2</strain>
    </source>
</reference>
<dbReference type="CDD" id="cd00130">
    <property type="entry name" value="PAS"/>
    <property type="match status" value="1"/>
</dbReference>
<dbReference type="GO" id="GO:0003824">
    <property type="term" value="F:catalytic activity"/>
    <property type="evidence" value="ECO:0007669"/>
    <property type="project" value="UniProtKB-ARBA"/>
</dbReference>
<dbReference type="SMART" id="SM00267">
    <property type="entry name" value="GGDEF"/>
    <property type="match status" value="1"/>
</dbReference>
<accession>A0AA88JNJ7</accession>
<dbReference type="RefSeq" id="WP_149901663.1">
    <property type="nucleotide sequence ID" value="NZ_QRFF01000011.1"/>
</dbReference>
<dbReference type="NCBIfam" id="TIGR00229">
    <property type="entry name" value="sensory_box"/>
    <property type="match status" value="1"/>
</dbReference>
<comment type="caution">
    <text evidence="2">The sequence shown here is derived from an EMBL/GenBank/DDBJ whole genome shotgun (WGS) entry which is preliminary data.</text>
</comment>
<dbReference type="InterPro" id="IPR000014">
    <property type="entry name" value="PAS"/>
</dbReference>
<dbReference type="AlphaFoldDB" id="A0AA88JNJ7"/>
<dbReference type="NCBIfam" id="TIGR00254">
    <property type="entry name" value="GGDEF"/>
    <property type="match status" value="1"/>
</dbReference>
<evidence type="ECO:0000313" key="2">
    <source>
        <dbReference type="EMBL" id="KAA3497969.1"/>
    </source>
</evidence>
<dbReference type="Pfam" id="PF00990">
    <property type="entry name" value="GGDEF"/>
    <property type="match status" value="1"/>
</dbReference>
<dbReference type="EMBL" id="QRFF01000011">
    <property type="protein sequence ID" value="KAA3497969.1"/>
    <property type="molecule type" value="Genomic_DNA"/>
</dbReference>
<dbReference type="InterPro" id="IPR000160">
    <property type="entry name" value="GGDEF_dom"/>
</dbReference>
<dbReference type="PANTHER" id="PTHR46663:SF2">
    <property type="entry name" value="GGDEF DOMAIN-CONTAINING PROTEIN"/>
    <property type="match status" value="1"/>
</dbReference>
<feature type="domain" description="GGDEF" evidence="1">
    <location>
        <begin position="176"/>
        <end position="309"/>
    </location>
</feature>
<dbReference type="Gene3D" id="3.30.70.270">
    <property type="match status" value="1"/>
</dbReference>
<dbReference type="SUPFAM" id="SSF55073">
    <property type="entry name" value="Nucleotide cyclase"/>
    <property type="match status" value="1"/>
</dbReference>
<proteinExistence type="predicted"/>
<gene>
    <name evidence="2" type="ORF">DXM27_24855</name>
</gene>
<dbReference type="Gene3D" id="3.30.450.20">
    <property type="entry name" value="PAS domain"/>
    <property type="match status" value="1"/>
</dbReference>
<dbReference type="InterPro" id="IPR035965">
    <property type="entry name" value="PAS-like_dom_sf"/>
</dbReference>
<dbReference type="InterPro" id="IPR029787">
    <property type="entry name" value="Nucleotide_cyclase"/>
</dbReference>
<dbReference type="CDD" id="cd01949">
    <property type="entry name" value="GGDEF"/>
    <property type="match status" value="1"/>
</dbReference>
<protein>
    <submittedName>
        <fullName evidence="2">Sensor domain-containing diguanylate cyclase</fullName>
    </submittedName>
</protein>
<dbReference type="Proteomes" id="UP000473658">
    <property type="component" value="Unassembled WGS sequence"/>
</dbReference>
<dbReference type="PROSITE" id="PS50887">
    <property type="entry name" value="GGDEF"/>
    <property type="match status" value="1"/>
</dbReference>
<dbReference type="SUPFAM" id="SSF55785">
    <property type="entry name" value="PYP-like sensor domain (PAS domain)"/>
    <property type="match status" value="1"/>
</dbReference>
<name>A0AA88JNJ7_RHIRH</name>